<sequence length="215" mass="25182">MSMGEEFKQFTFTEVVSILNNFEFKYEWATEQHNSPFFKEYSNLYNTDPILLRCTCKDSKLFSEIIKSLDFFEQEKHGYRCLENDVIKSLITNLYLNPGPSPIAEFTDGVDWERFKSLSFEKISPTSFVVKLQELIQVGGLFEKSKQSSDQIKNLALDFSNSIFKENIKNFKIYYTFDEGWSDYFGKMGMGLDVTFFLFDGTLGEFWILSKTDYD</sequence>
<name>A0A929PX04_9SPHI</name>
<dbReference type="RefSeq" id="WP_194111860.1">
    <property type="nucleotide sequence ID" value="NZ_JADFFL010000004.1"/>
</dbReference>
<comment type="caution">
    <text evidence="1">The sequence shown here is derived from an EMBL/GenBank/DDBJ whole genome shotgun (WGS) entry which is preliminary data.</text>
</comment>
<reference evidence="1" key="1">
    <citation type="submission" date="2020-10" db="EMBL/GenBank/DDBJ databases">
        <title>Mucilaginibacter mali sp. nov., isolated from rhizosphere soil of apple orchard.</title>
        <authorList>
            <person name="Lee J.-S."/>
            <person name="Kim H.S."/>
            <person name="Kim J.-S."/>
        </authorList>
    </citation>
    <scope>NUCLEOTIDE SEQUENCE</scope>
    <source>
        <strain evidence="1">KCTC 22746</strain>
    </source>
</reference>
<dbReference type="Proteomes" id="UP000622475">
    <property type="component" value="Unassembled WGS sequence"/>
</dbReference>
<protein>
    <submittedName>
        <fullName evidence="1">Uncharacterized protein</fullName>
    </submittedName>
</protein>
<accession>A0A929PX04</accession>
<gene>
    <name evidence="1" type="ORF">IRJ16_12195</name>
</gene>
<dbReference type="EMBL" id="JADFFL010000004">
    <property type="protein sequence ID" value="MBE9662646.1"/>
    <property type="molecule type" value="Genomic_DNA"/>
</dbReference>
<evidence type="ECO:0000313" key="2">
    <source>
        <dbReference type="Proteomes" id="UP000622475"/>
    </source>
</evidence>
<evidence type="ECO:0000313" key="1">
    <source>
        <dbReference type="EMBL" id="MBE9662646.1"/>
    </source>
</evidence>
<organism evidence="1 2">
    <name type="scientific">Mucilaginibacter myungsuensis</name>
    <dbReference type="NCBI Taxonomy" id="649104"/>
    <lineage>
        <taxon>Bacteria</taxon>
        <taxon>Pseudomonadati</taxon>
        <taxon>Bacteroidota</taxon>
        <taxon>Sphingobacteriia</taxon>
        <taxon>Sphingobacteriales</taxon>
        <taxon>Sphingobacteriaceae</taxon>
        <taxon>Mucilaginibacter</taxon>
    </lineage>
</organism>
<dbReference type="AlphaFoldDB" id="A0A929PX04"/>
<proteinExistence type="predicted"/>
<keyword evidence="2" id="KW-1185">Reference proteome</keyword>